<dbReference type="AlphaFoldDB" id="A0A5D2P118"/>
<dbReference type="Proteomes" id="UP000322667">
    <property type="component" value="Chromosome A09"/>
</dbReference>
<evidence type="ECO:0000313" key="2">
    <source>
        <dbReference type="EMBL" id="TYI09075.1"/>
    </source>
</evidence>
<protein>
    <submittedName>
        <fullName evidence="2">Uncharacterized protein</fullName>
    </submittedName>
</protein>
<proteinExistence type="predicted"/>
<accession>A0A5D2P118</accession>
<evidence type="ECO:0000313" key="3">
    <source>
        <dbReference type="Proteomes" id="UP000322667"/>
    </source>
</evidence>
<name>A0A5D2P118_GOSTO</name>
<keyword evidence="3" id="KW-1185">Reference proteome</keyword>
<organism evidence="2 3">
    <name type="scientific">Gossypium tomentosum</name>
    <name type="common">Hawaiian cotton</name>
    <name type="synonym">Gossypium sandvicense</name>
    <dbReference type="NCBI Taxonomy" id="34277"/>
    <lineage>
        <taxon>Eukaryota</taxon>
        <taxon>Viridiplantae</taxon>
        <taxon>Streptophyta</taxon>
        <taxon>Embryophyta</taxon>
        <taxon>Tracheophyta</taxon>
        <taxon>Spermatophyta</taxon>
        <taxon>Magnoliopsida</taxon>
        <taxon>eudicotyledons</taxon>
        <taxon>Gunneridae</taxon>
        <taxon>Pentapetalae</taxon>
        <taxon>rosids</taxon>
        <taxon>malvids</taxon>
        <taxon>Malvales</taxon>
        <taxon>Malvaceae</taxon>
        <taxon>Malvoideae</taxon>
        <taxon>Gossypium</taxon>
    </lineage>
</organism>
<sequence length="74" mass="8487">MYSGQDLEGSSFRGETEGNSRRSRWLGLLSWIRISADAHLCTDDHKIVSFAEISVSKEVPRSEVRPSITVHRRW</sequence>
<gene>
    <name evidence="2" type="ORF">ES332_A09G046500v1</name>
</gene>
<evidence type="ECO:0000256" key="1">
    <source>
        <dbReference type="SAM" id="MobiDB-lite"/>
    </source>
</evidence>
<feature type="region of interest" description="Disordered" evidence="1">
    <location>
        <begin position="1"/>
        <end position="21"/>
    </location>
</feature>
<reference evidence="2 3" key="1">
    <citation type="submission" date="2019-07" db="EMBL/GenBank/DDBJ databases">
        <title>WGS assembly of Gossypium tomentosum.</title>
        <authorList>
            <person name="Chen Z.J."/>
            <person name="Sreedasyam A."/>
            <person name="Ando A."/>
            <person name="Song Q."/>
            <person name="De L."/>
            <person name="Hulse-Kemp A."/>
            <person name="Ding M."/>
            <person name="Ye W."/>
            <person name="Kirkbride R."/>
            <person name="Jenkins J."/>
            <person name="Plott C."/>
            <person name="Lovell J."/>
            <person name="Lin Y.-M."/>
            <person name="Vaughn R."/>
            <person name="Liu B."/>
            <person name="Li W."/>
            <person name="Simpson S."/>
            <person name="Scheffler B."/>
            <person name="Saski C."/>
            <person name="Grover C."/>
            <person name="Hu G."/>
            <person name="Conover J."/>
            <person name="Carlson J."/>
            <person name="Shu S."/>
            <person name="Boston L."/>
            <person name="Williams M."/>
            <person name="Peterson D."/>
            <person name="Mcgee K."/>
            <person name="Jones D."/>
            <person name="Wendel J."/>
            <person name="Stelly D."/>
            <person name="Grimwood J."/>
            <person name="Schmutz J."/>
        </authorList>
    </citation>
    <scope>NUCLEOTIDE SEQUENCE [LARGE SCALE GENOMIC DNA]</scope>
    <source>
        <strain evidence="2">7179.01</strain>
    </source>
</reference>
<dbReference type="EMBL" id="CM017618">
    <property type="protein sequence ID" value="TYI09075.1"/>
    <property type="molecule type" value="Genomic_DNA"/>
</dbReference>